<accession>A0A3D9DSF7</accession>
<dbReference type="PROSITE" id="PS50249">
    <property type="entry name" value="MPN"/>
    <property type="match status" value="1"/>
</dbReference>
<dbReference type="EMBL" id="QRDJ01000013">
    <property type="protein sequence ID" value="REC93339.1"/>
    <property type="molecule type" value="Genomic_DNA"/>
</dbReference>
<dbReference type="Proteomes" id="UP000256334">
    <property type="component" value="Unassembled WGS sequence"/>
</dbReference>
<comment type="caution">
    <text evidence="7">The sequence shown here is derived from an EMBL/GenBank/DDBJ whole genome shotgun (WGS) entry which is preliminary data.</text>
</comment>
<dbReference type="GO" id="GO:0008237">
    <property type="term" value="F:metallopeptidase activity"/>
    <property type="evidence" value="ECO:0007669"/>
    <property type="project" value="UniProtKB-KW"/>
</dbReference>
<evidence type="ECO:0000313" key="8">
    <source>
        <dbReference type="Proteomes" id="UP000256334"/>
    </source>
</evidence>
<evidence type="ECO:0000256" key="4">
    <source>
        <dbReference type="ARBA" id="ARBA00022833"/>
    </source>
</evidence>
<dbReference type="InterPro" id="IPR025657">
    <property type="entry name" value="RadC_JAB"/>
</dbReference>
<dbReference type="AlphaFoldDB" id="A0A3D9DSF7"/>
<reference evidence="7 8" key="1">
    <citation type="submission" date="2018-07" db="EMBL/GenBank/DDBJ databases">
        <title>Genomic Encyclopedia of Type Strains, Phase IV (KMG-IV): sequencing the most valuable type-strain genomes for metagenomic binning, comparative biology and taxonomic classification.</title>
        <authorList>
            <person name="Goeker M."/>
        </authorList>
    </citation>
    <scope>NUCLEOTIDE SEQUENCE [LARGE SCALE GENOMIC DNA]</scope>
    <source>
        <strain evidence="7 8">DSM 14324</strain>
    </source>
</reference>
<name>A0A3D9DSF7_9GAMM</name>
<dbReference type="SUPFAM" id="SSF102712">
    <property type="entry name" value="JAB1/MPN domain"/>
    <property type="match status" value="1"/>
</dbReference>
<organism evidence="7 8">
    <name type="scientific">Kushneria indalinina DSM 14324</name>
    <dbReference type="NCBI Taxonomy" id="1122140"/>
    <lineage>
        <taxon>Bacteria</taxon>
        <taxon>Pseudomonadati</taxon>
        <taxon>Pseudomonadota</taxon>
        <taxon>Gammaproteobacteria</taxon>
        <taxon>Oceanospirillales</taxon>
        <taxon>Halomonadaceae</taxon>
        <taxon>Kushneria</taxon>
    </lineage>
</organism>
<evidence type="ECO:0000256" key="5">
    <source>
        <dbReference type="ARBA" id="ARBA00023049"/>
    </source>
</evidence>
<proteinExistence type="predicted"/>
<sequence>MVLNLHPEFTKEERTLINQAVALIEDRAFKRGDAMSKPELVKQYLLLQLGALELEHEEFFVLFLTSQHHAIAFESMFRGTIDAAAIHPREVVKAALARNAGAVVFAHNHPSGVTEPSDADRRITERLKEALALIDIRVLDHFVVGDSASEIVSMAERGMV</sequence>
<gene>
    <name evidence="7" type="ORF">C8D72_3498</name>
</gene>
<dbReference type="InterPro" id="IPR037518">
    <property type="entry name" value="MPN"/>
</dbReference>
<dbReference type="GO" id="GO:0046872">
    <property type="term" value="F:metal ion binding"/>
    <property type="evidence" value="ECO:0007669"/>
    <property type="project" value="UniProtKB-KW"/>
</dbReference>
<dbReference type="PANTHER" id="PTHR30471">
    <property type="entry name" value="DNA REPAIR PROTEIN RADC"/>
    <property type="match status" value="1"/>
</dbReference>
<evidence type="ECO:0000256" key="2">
    <source>
        <dbReference type="ARBA" id="ARBA00022723"/>
    </source>
</evidence>
<feature type="domain" description="MPN" evidence="6">
    <location>
        <begin position="34"/>
        <end position="160"/>
    </location>
</feature>
<evidence type="ECO:0000256" key="3">
    <source>
        <dbReference type="ARBA" id="ARBA00022801"/>
    </source>
</evidence>
<keyword evidence="3" id="KW-0378">Hydrolase</keyword>
<dbReference type="InterPro" id="IPR020891">
    <property type="entry name" value="UPF0758_CS"/>
</dbReference>
<dbReference type="Gene3D" id="3.40.140.10">
    <property type="entry name" value="Cytidine Deaminase, domain 2"/>
    <property type="match status" value="1"/>
</dbReference>
<dbReference type="PROSITE" id="PS01302">
    <property type="entry name" value="UPF0758"/>
    <property type="match status" value="1"/>
</dbReference>
<keyword evidence="5" id="KW-0482">Metalloprotease</keyword>
<evidence type="ECO:0000259" key="6">
    <source>
        <dbReference type="PROSITE" id="PS50249"/>
    </source>
</evidence>
<keyword evidence="8" id="KW-1185">Reference proteome</keyword>
<keyword evidence="2" id="KW-0479">Metal-binding</keyword>
<dbReference type="CDD" id="cd08071">
    <property type="entry name" value="MPN_DUF2466"/>
    <property type="match status" value="1"/>
</dbReference>
<dbReference type="Pfam" id="PF04002">
    <property type="entry name" value="RadC"/>
    <property type="match status" value="1"/>
</dbReference>
<evidence type="ECO:0000313" key="7">
    <source>
        <dbReference type="EMBL" id="REC93339.1"/>
    </source>
</evidence>
<keyword evidence="4" id="KW-0862">Zinc</keyword>
<dbReference type="PANTHER" id="PTHR30471:SF3">
    <property type="entry name" value="UPF0758 PROTEIN YEES-RELATED"/>
    <property type="match status" value="1"/>
</dbReference>
<evidence type="ECO:0000256" key="1">
    <source>
        <dbReference type="ARBA" id="ARBA00022670"/>
    </source>
</evidence>
<dbReference type="GO" id="GO:0006508">
    <property type="term" value="P:proteolysis"/>
    <property type="evidence" value="ECO:0007669"/>
    <property type="project" value="UniProtKB-KW"/>
</dbReference>
<keyword evidence="1" id="KW-0645">Protease</keyword>
<dbReference type="InterPro" id="IPR001405">
    <property type="entry name" value="UPF0758"/>
</dbReference>
<protein>
    <submittedName>
        <fullName evidence="7">DNA repair protein RadC</fullName>
    </submittedName>
</protein>